<sequence>MTKMNRLAAALIAALILPTAHAAQQQDIDAVIQPLMKKYGVPGMAIAVSVDGKQQIYPYGVASKQTGKPITEQTLFEVGSLSKTFTATLAVYAQQQGKLSFKDPASHYLPELRGSAFDGVSLLNLATHTSGLPLFVPDDVTNNAQLMAYYRAWQPKHPAGSYRVYSNLGIGMLGMIAAKSLGQPFIQAMEQGMLPALGMSHTYVQVPAAQMANYAQGYSKDDKPVRVNPGPLDAESYGIKSNARDLIRYLDANLQQVKVAQPWRDALAATHVGYYKAGAFTQDLMWENYPYPVQLSRLIEGNNAGMIMNGTPATAITPPQPELRAGWYNKTGSTGGFSTYAVFIPAKNIAVVMLANKWFPNDDRVEAAYHIIQALEKR</sequence>
<evidence type="ECO:0000256" key="7">
    <source>
        <dbReference type="SAM" id="SignalP"/>
    </source>
</evidence>
<feature type="domain" description="Beta-lactamase-related" evidence="8">
    <location>
        <begin position="28"/>
        <end position="375"/>
    </location>
</feature>
<accession>A0A0G3SLS0</accession>
<dbReference type="PANTHER" id="PTHR46825:SF8">
    <property type="entry name" value="BETA-LACTAMASE-RELATED"/>
    <property type="match status" value="1"/>
</dbReference>
<dbReference type="GO" id="GO:0030288">
    <property type="term" value="C:outer membrane-bounded periplasmic space"/>
    <property type="evidence" value="ECO:0007669"/>
    <property type="project" value="InterPro"/>
</dbReference>
<evidence type="ECO:0000313" key="12">
    <source>
        <dbReference type="Proteomes" id="UP000245399"/>
    </source>
</evidence>
<dbReference type="PANTHER" id="PTHR46825">
    <property type="entry name" value="D-ALANYL-D-ALANINE-CARBOXYPEPTIDASE/ENDOPEPTIDASE AMPH"/>
    <property type="match status" value="1"/>
</dbReference>
<feature type="signal peptide" evidence="7">
    <location>
        <begin position="1"/>
        <end position="22"/>
    </location>
</feature>
<comment type="similarity">
    <text evidence="2 6">Belongs to the class-C beta-lactamase family.</text>
</comment>
<organism evidence="10 11">
    <name type="scientific">Serratia marcescens</name>
    <dbReference type="NCBI Taxonomy" id="615"/>
    <lineage>
        <taxon>Bacteria</taxon>
        <taxon>Pseudomonadati</taxon>
        <taxon>Pseudomonadota</taxon>
        <taxon>Gammaproteobacteria</taxon>
        <taxon>Enterobacterales</taxon>
        <taxon>Yersiniaceae</taxon>
        <taxon>Serratia</taxon>
    </lineage>
</organism>
<dbReference type="InterPro" id="IPR001466">
    <property type="entry name" value="Beta-lactam-related"/>
</dbReference>
<dbReference type="EMBL" id="LJEX02000092">
    <property type="protein sequence ID" value="OCO85183.1"/>
    <property type="molecule type" value="Genomic_DNA"/>
</dbReference>
<dbReference type="SMR" id="A0A0G3SLS0"/>
<dbReference type="PROSITE" id="PS00336">
    <property type="entry name" value="BETA_LACTAMASE_C"/>
    <property type="match status" value="1"/>
</dbReference>
<reference evidence="9 12" key="3">
    <citation type="submission" date="2018-05" db="EMBL/GenBank/DDBJ databases">
        <title>Klebsiella quasipneumonaiae provides a window into carbapenemase gene transfer, plasmid rearrangements and nosocomial acquisition from the hospital environment.</title>
        <authorList>
            <person name="Mathers A.J."/>
            <person name="Vegesana K."/>
            <person name="Stoesser N."/>
            <person name="Crook D."/>
            <person name="Vaughan A."/>
            <person name="Barry K."/>
            <person name="Parikh H."/>
            <person name="Sebra R."/>
            <person name="Kotay S."/>
            <person name="Walker A.S."/>
            <person name="Sheppard A.E."/>
        </authorList>
    </citation>
    <scope>NUCLEOTIDE SEQUENCE [LARGE SCALE GENOMIC DNA]</scope>
    <source>
        <strain evidence="9 12">CAV1761</strain>
    </source>
</reference>
<keyword evidence="4 6" id="KW-0378">Hydrolase</keyword>
<evidence type="ECO:0000313" key="9">
    <source>
        <dbReference type="EMBL" id="AWL66722.1"/>
    </source>
</evidence>
<dbReference type="Proteomes" id="UP000050489">
    <property type="component" value="Unassembled WGS sequence"/>
</dbReference>
<protein>
    <recommendedName>
        <fullName evidence="3 6">Beta-lactamase</fullName>
        <ecNumber evidence="3 6">3.5.2.6</ecNumber>
    </recommendedName>
</protein>
<dbReference type="EMBL" id="CP029449">
    <property type="protein sequence ID" value="AWL66722.1"/>
    <property type="molecule type" value="Genomic_DNA"/>
</dbReference>
<dbReference type="EC" id="3.5.2.6" evidence="3 6"/>
<keyword evidence="7" id="KW-0732">Signal</keyword>
<evidence type="ECO:0000313" key="10">
    <source>
        <dbReference type="EMBL" id="OCO85183.1"/>
    </source>
</evidence>
<dbReference type="NCBIfam" id="NF000423">
    <property type="entry name" value="blaSRT"/>
    <property type="match status" value="1"/>
</dbReference>
<evidence type="ECO:0000256" key="3">
    <source>
        <dbReference type="ARBA" id="ARBA00012865"/>
    </source>
</evidence>
<gene>
    <name evidence="10" type="ORF">AN695_0201465</name>
    <name evidence="9" type="ORF">DKC05_03080</name>
</gene>
<evidence type="ECO:0000256" key="1">
    <source>
        <dbReference type="ARBA" id="ARBA00001526"/>
    </source>
</evidence>
<dbReference type="Gene3D" id="3.40.710.10">
    <property type="entry name" value="DD-peptidase/beta-lactamase superfamily"/>
    <property type="match status" value="1"/>
</dbReference>
<name>A0A0G3SLS0_SERMA</name>
<evidence type="ECO:0000256" key="2">
    <source>
        <dbReference type="ARBA" id="ARBA00007840"/>
    </source>
</evidence>
<proteinExistence type="inferred from homology"/>
<reference evidence="10" key="2">
    <citation type="journal article" date="2017" name="PLoS ONE">
        <title>Genomic and phenotypic characterisation of fluoroquinolone resistance mechanisms in Enterobacteriaceae in Durban, South Africa.</title>
        <authorList>
            <person name="Osei Sekyere J."/>
            <person name="Amoako D.G."/>
        </authorList>
    </citation>
    <scope>NUCLEOTIDE SEQUENCE</scope>
    <source>
        <strain evidence="10">945174350</strain>
    </source>
</reference>
<dbReference type="Proteomes" id="UP000245399">
    <property type="component" value="Chromosome"/>
</dbReference>
<evidence type="ECO:0000256" key="5">
    <source>
        <dbReference type="ARBA" id="ARBA00023251"/>
    </source>
</evidence>
<dbReference type="GO" id="GO:0008800">
    <property type="term" value="F:beta-lactamase activity"/>
    <property type="evidence" value="ECO:0007669"/>
    <property type="project" value="UniProtKB-UniRule"/>
</dbReference>
<evidence type="ECO:0000256" key="6">
    <source>
        <dbReference type="RuleBase" id="RU361140"/>
    </source>
</evidence>
<comment type="catalytic activity">
    <reaction evidence="1 6">
        <text>a beta-lactam + H2O = a substituted beta-amino acid</text>
        <dbReference type="Rhea" id="RHEA:20401"/>
        <dbReference type="ChEBI" id="CHEBI:15377"/>
        <dbReference type="ChEBI" id="CHEBI:35627"/>
        <dbReference type="ChEBI" id="CHEBI:140347"/>
        <dbReference type="EC" id="3.5.2.6"/>
    </reaction>
</comment>
<dbReference type="AlphaFoldDB" id="A0A0G3SLS0"/>
<dbReference type="NCBIfam" id="NF033085">
    <property type="entry name" value="bla_class_C"/>
    <property type="match status" value="1"/>
</dbReference>
<evidence type="ECO:0000256" key="4">
    <source>
        <dbReference type="ARBA" id="ARBA00022801"/>
    </source>
</evidence>
<feature type="chain" id="PRO_5043120148" description="Beta-lactamase" evidence="7">
    <location>
        <begin position="23"/>
        <end position="378"/>
    </location>
</feature>
<dbReference type="InterPro" id="IPR050491">
    <property type="entry name" value="AmpC-like"/>
</dbReference>
<evidence type="ECO:0000259" key="8">
    <source>
        <dbReference type="Pfam" id="PF00144"/>
    </source>
</evidence>
<keyword evidence="5 6" id="KW-0046">Antibiotic resistance</keyword>
<dbReference type="Pfam" id="PF00144">
    <property type="entry name" value="Beta-lactamase"/>
    <property type="match status" value="1"/>
</dbReference>
<dbReference type="GO" id="GO:0017001">
    <property type="term" value="P:antibiotic catabolic process"/>
    <property type="evidence" value="ECO:0007669"/>
    <property type="project" value="InterPro"/>
</dbReference>
<dbReference type="SUPFAM" id="SSF56601">
    <property type="entry name" value="beta-lactamase/transpeptidase-like"/>
    <property type="match status" value="1"/>
</dbReference>
<dbReference type="InterPro" id="IPR058136">
    <property type="entry name" value="AmpC"/>
</dbReference>
<dbReference type="GO" id="GO:0046677">
    <property type="term" value="P:response to antibiotic"/>
    <property type="evidence" value="ECO:0007669"/>
    <property type="project" value="UniProtKB-UniRule"/>
</dbReference>
<dbReference type="InterPro" id="IPR012338">
    <property type="entry name" value="Beta-lactam/transpept-like"/>
</dbReference>
<reference evidence="11" key="1">
    <citation type="submission" date="2016-04" db="EMBL/GenBank/DDBJ databases">
        <authorList>
            <person name="Osei Sekyere J."/>
            <person name="Sivertsen A."/>
            <person name="Pedersen A.T."/>
            <person name="Sundsfjord A."/>
        </authorList>
    </citation>
    <scope>NUCLEOTIDE SEQUENCE [LARGE SCALE GENOMIC DNA]</scope>
    <source>
        <strain evidence="11">945174350</strain>
    </source>
</reference>
<evidence type="ECO:0000313" key="11">
    <source>
        <dbReference type="Proteomes" id="UP000050489"/>
    </source>
</evidence>
<dbReference type="InterPro" id="IPR001586">
    <property type="entry name" value="Beta-lactam_class-C_AS"/>
</dbReference>
<dbReference type="RefSeq" id="WP_038873908.1">
    <property type="nucleotide sequence ID" value="NZ_CABMHU010000123.1"/>
</dbReference>